<comment type="caution">
    <text evidence="2">The sequence shown here is derived from an EMBL/GenBank/DDBJ whole genome shotgun (WGS) entry which is preliminary data.</text>
</comment>
<dbReference type="RefSeq" id="WP_345714837.1">
    <property type="nucleotide sequence ID" value="NZ_BAABFP010000002.1"/>
</dbReference>
<dbReference type="InterPro" id="IPR027383">
    <property type="entry name" value="Znf_put"/>
</dbReference>
<proteinExistence type="predicted"/>
<evidence type="ECO:0000313" key="2">
    <source>
        <dbReference type="EMBL" id="MFC6008464.1"/>
    </source>
</evidence>
<name>A0ABW1JGY8_9ACTN</name>
<protein>
    <submittedName>
        <fullName evidence="2">Mycothiol system anti-sigma-R factor</fullName>
    </submittedName>
</protein>
<dbReference type="NCBIfam" id="TIGR03988">
    <property type="entry name" value="antisig_RsrA"/>
    <property type="match status" value="1"/>
</dbReference>
<dbReference type="Proteomes" id="UP001596189">
    <property type="component" value="Unassembled WGS sequence"/>
</dbReference>
<keyword evidence="3" id="KW-1185">Reference proteome</keyword>
<gene>
    <name evidence="2" type="primary">rsrA</name>
    <name evidence="2" type="ORF">ACFQDO_15100</name>
</gene>
<dbReference type="Pfam" id="PF13490">
    <property type="entry name" value="zf-HC2"/>
    <property type="match status" value="1"/>
</dbReference>
<organism evidence="2 3">
    <name type="scientific">Angustibacter luteus</name>
    <dbReference type="NCBI Taxonomy" id="658456"/>
    <lineage>
        <taxon>Bacteria</taxon>
        <taxon>Bacillati</taxon>
        <taxon>Actinomycetota</taxon>
        <taxon>Actinomycetes</taxon>
        <taxon>Kineosporiales</taxon>
        <taxon>Kineosporiaceae</taxon>
    </lineage>
</organism>
<reference evidence="3" key="1">
    <citation type="journal article" date="2019" name="Int. J. Syst. Evol. Microbiol.">
        <title>The Global Catalogue of Microorganisms (GCM) 10K type strain sequencing project: providing services to taxonomists for standard genome sequencing and annotation.</title>
        <authorList>
            <consortium name="The Broad Institute Genomics Platform"/>
            <consortium name="The Broad Institute Genome Sequencing Center for Infectious Disease"/>
            <person name="Wu L."/>
            <person name="Ma J."/>
        </authorList>
    </citation>
    <scope>NUCLEOTIDE SEQUENCE [LARGE SCALE GENOMIC DNA]</scope>
    <source>
        <strain evidence="3">KACC 14249</strain>
    </source>
</reference>
<accession>A0ABW1JGY8</accession>
<feature type="domain" description="Putative zinc-finger" evidence="1">
    <location>
        <begin position="11"/>
        <end position="44"/>
    </location>
</feature>
<evidence type="ECO:0000313" key="3">
    <source>
        <dbReference type="Proteomes" id="UP001596189"/>
    </source>
</evidence>
<dbReference type="EMBL" id="JBHSRD010000004">
    <property type="protein sequence ID" value="MFC6008464.1"/>
    <property type="molecule type" value="Genomic_DNA"/>
</dbReference>
<sequence>MSCGNHHETDCREVLDRVFEYLDDEMAELDCAKIKQHLEECGPCLQEYDLDQALKALIRRSCACEAAPDELRTRVLTRITQVRIQYDA</sequence>
<evidence type="ECO:0000259" key="1">
    <source>
        <dbReference type="Pfam" id="PF13490"/>
    </source>
</evidence>
<dbReference type="InterPro" id="IPR024020">
    <property type="entry name" value="Anit_sigma_mycothiol_RsrA"/>
</dbReference>